<keyword evidence="3" id="KW-1185">Reference proteome</keyword>
<organism evidence="2 3">
    <name type="scientific">Sula dactylatra</name>
    <name type="common">Masked booby</name>
    <dbReference type="NCBI Taxonomy" id="56068"/>
    <lineage>
        <taxon>Eukaryota</taxon>
        <taxon>Metazoa</taxon>
        <taxon>Chordata</taxon>
        <taxon>Craniata</taxon>
        <taxon>Vertebrata</taxon>
        <taxon>Euteleostomi</taxon>
        <taxon>Archelosauria</taxon>
        <taxon>Archosauria</taxon>
        <taxon>Dinosauria</taxon>
        <taxon>Saurischia</taxon>
        <taxon>Theropoda</taxon>
        <taxon>Coelurosauria</taxon>
        <taxon>Aves</taxon>
        <taxon>Neognathae</taxon>
        <taxon>Neoaves</taxon>
        <taxon>Aequornithes</taxon>
        <taxon>Suliformes</taxon>
        <taxon>Sulidae</taxon>
        <taxon>Sula</taxon>
    </lineage>
</organism>
<feature type="domain" description="Dynein heavy chain C-terminal" evidence="1">
    <location>
        <begin position="6"/>
        <end position="109"/>
    </location>
</feature>
<dbReference type="EMBL" id="WEKW01032907">
    <property type="protein sequence ID" value="NWI34774.1"/>
    <property type="molecule type" value="Genomic_DNA"/>
</dbReference>
<protein>
    <submittedName>
        <fullName evidence="2">DYH7 protein</fullName>
    </submittedName>
</protein>
<dbReference type="InterPro" id="IPR043160">
    <property type="entry name" value="Dynein_C_barrel"/>
</dbReference>
<evidence type="ECO:0000313" key="2">
    <source>
        <dbReference type="EMBL" id="NWI34774.1"/>
    </source>
</evidence>
<dbReference type="Proteomes" id="UP000619137">
    <property type="component" value="Unassembled WGS sequence"/>
</dbReference>
<evidence type="ECO:0000259" key="1">
    <source>
        <dbReference type="Pfam" id="PF18199"/>
    </source>
</evidence>
<dbReference type="GO" id="GO:0030286">
    <property type="term" value="C:dynein complex"/>
    <property type="evidence" value="ECO:0007669"/>
    <property type="project" value="InterPro"/>
</dbReference>
<dbReference type="GO" id="GO:0007018">
    <property type="term" value="P:microtubule-based movement"/>
    <property type="evidence" value="ECO:0007669"/>
    <property type="project" value="InterPro"/>
</dbReference>
<dbReference type="AlphaFoldDB" id="A0A851ATK7"/>
<dbReference type="InterPro" id="IPR026983">
    <property type="entry name" value="DHC"/>
</dbReference>
<reference evidence="2" key="1">
    <citation type="submission" date="2019-10" db="EMBL/GenBank/DDBJ databases">
        <title>Bird 10,000 Genomes (B10K) Project - Family phase.</title>
        <authorList>
            <person name="Zhang G."/>
        </authorList>
    </citation>
    <scope>NUCLEOTIDE SEQUENCE</scope>
    <source>
        <strain evidence="2">B10K-DU-002-49</strain>
        <tissue evidence="2">Muscle</tissue>
    </source>
</reference>
<dbReference type="GO" id="GO:0045505">
    <property type="term" value="F:dynein intermediate chain binding"/>
    <property type="evidence" value="ECO:0007669"/>
    <property type="project" value="InterPro"/>
</dbReference>
<dbReference type="GO" id="GO:0051959">
    <property type="term" value="F:dynein light intermediate chain binding"/>
    <property type="evidence" value="ECO:0007669"/>
    <property type="project" value="InterPro"/>
</dbReference>
<feature type="non-terminal residue" evidence="2">
    <location>
        <position position="113"/>
    </location>
</feature>
<name>A0A851ATK7_SULDA</name>
<dbReference type="InterPro" id="IPR041228">
    <property type="entry name" value="Dynein_C"/>
</dbReference>
<gene>
    <name evidence="2" type="primary">Dnah7</name>
    <name evidence="2" type="ORF">SULDAC_R14452</name>
</gene>
<sequence>RNTVSFPTDSGVYIQGLFLDGACWNRQTKKLAESHPKILYDTVPVIWLKPCRRADIPQRPSYLAPVYKTSERRGILSTTGHSTNFVIAMTLPSDKPQEHWIRRGVALLCQLNS</sequence>
<dbReference type="FunFam" id="3.10.490.20:FF:000001">
    <property type="entry name" value="dynein heavy chain 7, axonemal"/>
    <property type="match status" value="1"/>
</dbReference>
<dbReference type="PANTHER" id="PTHR46961:SF8">
    <property type="entry name" value="DYNEIN AXONEMAL HEAVY CHAIN 7"/>
    <property type="match status" value="1"/>
</dbReference>
<evidence type="ECO:0000313" key="3">
    <source>
        <dbReference type="Proteomes" id="UP000619137"/>
    </source>
</evidence>
<dbReference type="PANTHER" id="PTHR46961">
    <property type="entry name" value="DYNEIN HEAVY CHAIN 1, AXONEMAL-LIKE PROTEIN"/>
    <property type="match status" value="1"/>
</dbReference>
<proteinExistence type="predicted"/>
<dbReference type="Gene3D" id="3.10.490.20">
    <property type="match status" value="1"/>
</dbReference>
<accession>A0A851ATK7</accession>
<feature type="non-terminal residue" evidence="2">
    <location>
        <position position="1"/>
    </location>
</feature>
<comment type="caution">
    <text evidence="2">The sequence shown here is derived from an EMBL/GenBank/DDBJ whole genome shotgun (WGS) entry which is preliminary data.</text>
</comment>
<dbReference type="Pfam" id="PF18199">
    <property type="entry name" value="Dynein_C"/>
    <property type="match status" value="1"/>
</dbReference>